<gene>
    <name evidence="2" type="ORF">WG929_14800</name>
</gene>
<comment type="caution">
    <text evidence="2">The sequence shown here is derived from an EMBL/GenBank/DDBJ whole genome shotgun (WGS) entry which is preliminary data.</text>
</comment>
<keyword evidence="1" id="KW-1133">Transmembrane helix</keyword>
<keyword evidence="1" id="KW-0472">Membrane</keyword>
<proteinExistence type="predicted"/>
<evidence type="ECO:0000313" key="3">
    <source>
        <dbReference type="Proteomes" id="UP001620597"/>
    </source>
</evidence>
<sequence length="106" mass="11274">MNMLKFLSGTVKAGFGLAAISAAIFWSVHQGFIQANAFSAMTPEQTFKAFIWSSGIAGVLLLVAILLSSATKSNGKSITADNGGIAVDNSGFLNFFKFFRNKSDDK</sequence>
<dbReference type="EMBL" id="JBBKTX010000019">
    <property type="protein sequence ID" value="MFK4753683.1"/>
    <property type="molecule type" value="Genomic_DNA"/>
</dbReference>
<reference evidence="2 3" key="1">
    <citation type="submission" date="2024-03" db="EMBL/GenBank/DDBJ databases">
        <title>High-quality draft genome sequence of Oceanobacter sp. wDCs-4.</title>
        <authorList>
            <person name="Dong C."/>
        </authorList>
    </citation>
    <scope>NUCLEOTIDE SEQUENCE [LARGE SCALE GENOMIC DNA]</scope>
    <source>
        <strain evidence="3">wDCs-4</strain>
    </source>
</reference>
<evidence type="ECO:0000256" key="1">
    <source>
        <dbReference type="SAM" id="Phobius"/>
    </source>
</evidence>
<accession>A0ABW8NL41</accession>
<protein>
    <submittedName>
        <fullName evidence="2">Uncharacterized protein</fullName>
    </submittedName>
</protein>
<keyword evidence="3" id="KW-1185">Reference proteome</keyword>
<organism evidence="2 3">
    <name type="scientific">Oceanobacter antarcticus</name>
    <dbReference type="NCBI Taxonomy" id="3133425"/>
    <lineage>
        <taxon>Bacteria</taxon>
        <taxon>Pseudomonadati</taxon>
        <taxon>Pseudomonadota</taxon>
        <taxon>Gammaproteobacteria</taxon>
        <taxon>Oceanospirillales</taxon>
        <taxon>Oceanospirillaceae</taxon>
        <taxon>Oceanobacter</taxon>
    </lineage>
</organism>
<keyword evidence="1" id="KW-0812">Transmembrane</keyword>
<dbReference type="RefSeq" id="WP_416206699.1">
    <property type="nucleotide sequence ID" value="NZ_JBBKTX010000019.1"/>
</dbReference>
<evidence type="ECO:0000313" key="2">
    <source>
        <dbReference type="EMBL" id="MFK4753683.1"/>
    </source>
</evidence>
<name>A0ABW8NL41_9GAMM</name>
<dbReference type="Proteomes" id="UP001620597">
    <property type="component" value="Unassembled WGS sequence"/>
</dbReference>
<feature type="transmembrane region" description="Helical" evidence="1">
    <location>
        <begin position="49"/>
        <end position="67"/>
    </location>
</feature>